<accession>A0A645FE63</accession>
<keyword evidence="2 4" id="KW-0808">Transferase</keyword>
<evidence type="ECO:0000256" key="2">
    <source>
        <dbReference type="ARBA" id="ARBA00022679"/>
    </source>
</evidence>
<dbReference type="InterPro" id="IPR005940">
    <property type="entry name" value="Anthranilate_Pribosyl_Tfrase"/>
</dbReference>
<dbReference type="GO" id="GO:0005829">
    <property type="term" value="C:cytosol"/>
    <property type="evidence" value="ECO:0007669"/>
    <property type="project" value="TreeGrafter"/>
</dbReference>
<dbReference type="GO" id="GO:0000162">
    <property type="term" value="P:L-tryptophan biosynthetic process"/>
    <property type="evidence" value="ECO:0007669"/>
    <property type="project" value="InterPro"/>
</dbReference>
<evidence type="ECO:0000256" key="1">
    <source>
        <dbReference type="ARBA" id="ARBA00022676"/>
    </source>
</evidence>
<dbReference type="AlphaFoldDB" id="A0A645FE63"/>
<dbReference type="Pfam" id="PF00591">
    <property type="entry name" value="Glycos_transf_3"/>
    <property type="match status" value="1"/>
</dbReference>
<dbReference type="EMBL" id="VSSQ01058156">
    <property type="protein sequence ID" value="MPN11886.1"/>
    <property type="molecule type" value="Genomic_DNA"/>
</dbReference>
<sequence length="69" mass="6972">MLMGVLQGVQGPARDIVCLNSGAALYAANVAGSIEEGLERAQQAIDSGAALAKLQELVAYSQKLGQAAA</sequence>
<dbReference type="EC" id="2.4.2.18" evidence="4"/>
<dbReference type="SUPFAM" id="SSF52418">
    <property type="entry name" value="Nucleoside phosphorylase/phosphoribosyltransferase catalytic domain"/>
    <property type="match status" value="1"/>
</dbReference>
<dbReference type="InterPro" id="IPR035902">
    <property type="entry name" value="Nuc_phospho_transferase"/>
</dbReference>
<feature type="domain" description="Glycosyl transferase family 3" evidence="3">
    <location>
        <begin position="1"/>
        <end position="51"/>
    </location>
</feature>
<proteinExistence type="predicted"/>
<dbReference type="GO" id="GO:0004048">
    <property type="term" value="F:anthranilate phosphoribosyltransferase activity"/>
    <property type="evidence" value="ECO:0007669"/>
    <property type="project" value="UniProtKB-EC"/>
</dbReference>
<dbReference type="InterPro" id="IPR000312">
    <property type="entry name" value="Glycosyl_Trfase_fam3"/>
</dbReference>
<name>A0A645FE63_9ZZZZ</name>
<dbReference type="PANTHER" id="PTHR43285:SF2">
    <property type="entry name" value="ANTHRANILATE PHOSPHORIBOSYLTRANSFERASE"/>
    <property type="match status" value="1"/>
</dbReference>
<evidence type="ECO:0000313" key="4">
    <source>
        <dbReference type="EMBL" id="MPN11886.1"/>
    </source>
</evidence>
<evidence type="ECO:0000259" key="3">
    <source>
        <dbReference type="Pfam" id="PF00591"/>
    </source>
</evidence>
<gene>
    <name evidence="4" type="primary">trpD_29</name>
    <name evidence="4" type="ORF">SDC9_159195</name>
</gene>
<comment type="caution">
    <text evidence="4">The sequence shown here is derived from an EMBL/GenBank/DDBJ whole genome shotgun (WGS) entry which is preliminary data.</text>
</comment>
<dbReference type="Gene3D" id="3.40.1030.10">
    <property type="entry name" value="Nucleoside phosphorylase/phosphoribosyltransferase catalytic domain"/>
    <property type="match status" value="1"/>
</dbReference>
<reference evidence="4" key="1">
    <citation type="submission" date="2019-08" db="EMBL/GenBank/DDBJ databases">
        <authorList>
            <person name="Kucharzyk K."/>
            <person name="Murdoch R.W."/>
            <person name="Higgins S."/>
            <person name="Loffler F."/>
        </authorList>
    </citation>
    <scope>NUCLEOTIDE SEQUENCE</scope>
</reference>
<organism evidence="4">
    <name type="scientific">bioreactor metagenome</name>
    <dbReference type="NCBI Taxonomy" id="1076179"/>
    <lineage>
        <taxon>unclassified sequences</taxon>
        <taxon>metagenomes</taxon>
        <taxon>ecological metagenomes</taxon>
    </lineage>
</organism>
<protein>
    <submittedName>
        <fullName evidence="4">Anthranilate phosphoribosyltransferase</fullName>
        <ecNumber evidence="4">2.4.2.18</ecNumber>
    </submittedName>
</protein>
<dbReference type="PANTHER" id="PTHR43285">
    <property type="entry name" value="ANTHRANILATE PHOSPHORIBOSYLTRANSFERASE"/>
    <property type="match status" value="1"/>
</dbReference>
<keyword evidence="1 4" id="KW-0328">Glycosyltransferase</keyword>